<dbReference type="STRING" id="314285.KT71_06217"/>
<keyword evidence="2 5" id="KW-0812">Transmembrane</keyword>
<dbReference type="Proteomes" id="UP000019205">
    <property type="component" value="Chromosome"/>
</dbReference>
<protein>
    <recommendedName>
        <fullName evidence="6">TMEM205-like domain-containing protein</fullName>
    </recommendedName>
</protein>
<dbReference type="AlphaFoldDB" id="A4ABT4"/>
<dbReference type="GO" id="GO:0016020">
    <property type="term" value="C:membrane"/>
    <property type="evidence" value="ECO:0007669"/>
    <property type="project" value="UniProtKB-SubCell"/>
</dbReference>
<comment type="caution">
    <text evidence="7">The sequence shown here is derived from an EMBL/GenBank/DDBJ whole genome shotgun (WGS) entry which is preliminary data.</text>
</comment>
<gene>
    <name evidence="7" type="ORF">KT71_06217</name>
</gene>
<reference evidence="7 8" key="1">
    <citation type="journal article" date="2007" name="Proc. Natl. Acad. Sci. U.S.A.">
        <title>Characterization of a marine gammaproteobacterium capable of aerobic anoxygenic photosynthesis.</title>
        <authorList>
            <person name="Fuchs B.M."/>
            <person name="Spring S."/>
            <person name="Teeling H."/>
            <person name="Quast C."/>
            <person name="Wulf J."/>
            <person name="Schattenhofer M."/>
            <person name="Yan S."/>
            <person name="Ferriera S."/>
            <person name="Johnson J."/>
            <person name="Glockner F.O."/>
            <person name="Amann R."/>
        </authorList>
    </citation>
    <scope>NUCLEOTIDE SEQUENCE [LARGE SCALE GENOMIC DNA]</scope>
    <source>
        <strain evidence="7">KT71</strain>
    </source>
</reference>
<dbReference type="EMBL" id="AAOA02000004">
    <property type="protein sequence ID" value="EAQ96597.2"/>
    <property type="molecule type" value="Genomic_DNA"/>
</dbReference>
<feature type="domain" description="TMEM205-like" evidence="6">
    <location>
        <begin position="14"/>
        <end position="106"/>
    </location>
</feature>
<feature type="transmembrane region" description="Helical" evidence="5">
    <location>
        <begin position="12"/>
        <end position="35"/>
    </location>
</feature>
<proteinExistence type="predicted"/>
<keyword evidence="4 5" id="KW-0472">Membrane</keyword>
<evidence type="ECO:0000259" key="6">
    <source>
        <dbReference type="Pfam" id="PF13664"/>
    </source>
</evidence>
<organism evidence="7 8">
    <name type="scientific">Congregibacter litoralis KT71</name>
    <dbReference type="NCBI Taxonomy" id="314285"/>
    <lineage>
        <taxon>Bacteria</taxon>
        <taxon>Pseudomonadati</taxon>
        <taxon>Pseudomonadota</taxon>
        <taxon>Gammaproteobacteria</taxon>
        <taxon>Cellvibrionales</taxon>
        <taxon>Halieaceae</taxon>
        <taxon>Congregibacter</taxon>
    </lineage>
</organism>
<evidence type="ECO:0000313" key="7">
    <source>
        <dbReference type="EMBL" id="EAQ96597.2"/>
    </source>
</evidence>
<comment type="subcellular location">
    <subcellularLocation>
        <location evidence="1">Membrane</location>
    </subcellularLocation>
</comment>
<evidence type="ECO:0000256" key="5">
    <source>
        <dbReference type="SAM" id="Phobius"/>
    </source>
</evidence>
<reference evidence="7 8" key="2">
    <citation type="journal article" date="2009" name="PLoS ONE">
        <title>The photosynthetic apparatus and its regulation in the aerobic gammaproteobacterium Congregibacter litoralis gen. nov., sp. nov.</title>
        <authorList>
            <person name="Spring S."/>
            <person name="Lunsdorf H."/>
            <person name="Fuchs B.M."/>
            <person name="Tindall B.J."/>
        </authorList>
    </citation>
    <scope>NUCLEOTIDE SEQUENCE [LARGE SCALE GENOMIC DNA]</scope>
    <source>
        <strain evidence="7">KT71</strain>
    </source>
</reference>
<feature type="transmembrane region" description="Helical" evidence="5">
    <location>
        <begin position="55"/>
        <end position="88"/>
    </location>
</feature>
<evidence type="ECO:0000256" key="4">
    <source>
        <dbReference type="ARBA" id="ARBA00023136"/>
    </source>
</evidence>
<keyword evidence="3 5" id="KW-1133">Transmembrane helix</keyword>
<evidence type="ECO:0000256" key="2">
    <source>
        <dbReference type="ARBA" id="ARBA00022692"/>
    </source>
</evidence>
<dbReference type="InterPro" id="IPR025423">
    <property type="entry name" value="TMEM205-like"/>
</dbReference>
<sequence length="136" mass="14465">MTSIASIQVGAAHLTTAFLFGGTLLYSSAFAAFLFKTLPPDEAGALLRKAFASFYLWLIATASLAAALLVNIDPIACAILAVVAVATIPLRQQLMPAINRAADAGERKQFNRLHLFSVLAGLIQIAAMAYVLLRVF</sequence>
<evidence type="ECO:0000313" key="8">
    <source>
        <dbReference type="Proteomes" id="UP000019205"/>
    </source>
</evidence>
<dbReference type="HOGENOM" id="CLU_148739_0_0_6"/>
<keyword evidence="8" id="KW-1185">Reference proteome</keyword>
<dbReference type="Pfam" id="PF13664">
    <property type="entry name" value="DUF4149"/>
    <property type="match status" value="1"/>
</dbReference>
<name>A4ABT4_9GAMM</name>
<accession>A4ABT4</accession>
<feature type="transmembrane region" description="Helical" evidence="5">
    <location>
        <begin position="113"/>
        <end position="133"/>
    </location>
</feature>
<dbReference type="eggNOG" id="ENOG5032T4D">
    <property type="taxonomic scope" value="Bacteria"/>
</dbReference>
<evidence type="ECO:0000256" key="1">
    <source>
        <dbReference type="ARBA" id="ARBA00004370"/>
    </source>
</evidence>
<evidence type="ECO:0000256" key="3">
    <source>
        <dbReference type="ARBA" id="ARBA00022989"/>
    </source>
</evidence>